<reference evidence="1 2" key="1">
    <citation type="submission" date="2018-08" db="EMBL/GenBank/DDBJ databases">
        <title>A genome reference for cultivated species of the human gut microbiota.</title>
        <authorList>
            <person name="Zou Y."/>
            <person name="Xue W."/>
            <person name="Luo G."/>
        </authorList>
    </citation>
    <scope>NUCLEOTIDE SEQUENCE [LARGE SCALE GENOMIC DNA]</scope>
    <source>
        <strain evidence="1 2">AF24-2</strain>
    </source>
</reference>
<dbReference type="AlphaFoldDB" id="A0A412GJ59"/>
<gene>
    <name evidence="1" type="ORF">DWY20_09785</name>
</gene>
<dbReference type="InterPro" id="IPR032276">
    <property type="entry name" value="DUF4836"/>
</dbReference>
<protein>
    <submittedName>
        <fullName evidence="1">DUF4836 family protein</fullName>
    </submittedName>
</protein>
<evidence type="ECO:0000313" key="2">
    <source>
        <dbReference type="Proteomes" id="UP000285864"/>
    </source>
</evidence>
<dbReference type="EMBL" id="QRUU01000041">
    <property type="protein sequence ID" value="RGR94850.1"/>
    <property type="molecule type" value="Genomic_DNA"/>
</dbReference>
<dbReference type="Pfam" id="PF16120">
    <property type="entry name" value="DUF4836"/>
    <property type="match status" value="1"/>
</dbReference>
<sequence>MDGDMKKNILGYCLLLVAVLLASCSKKNNYENVLPKDAAMVVSVDLVSMAEKSGLSGDEGAPVVARLNEALKSGAEGAGELIDKITKDPSESGLDLTEKIYYFIESGGVSTGLVIRVSDQDKLEDLLNALHNQQVCEKPVEAEGCMWTSMGRVLVTYTDDAFLALLDLKGGEAKDMLHMASMLLRQTEKDGFTATSDFQQMKNQKGDIVLLSSLDLLPGEYVTPLTMGVSATLDLKNIKALSTISFEKGKIVMDVQDITTDKVMTSLVEKQLQATNPVKGTYLDTFPANTFFWMSGNVDGNKIYQLLCENPTVRQQFESSIMPIDFEAIFGSIKGDVAVAVTNPLQNGFIAYADVTNSQFLQTFEDLKPLLALTNGQMQLINRGADSYEFRMRNGSMMGLRAGNVSFWFGVKNNRLYFTNDYNLVDTRVPGLTLRDCPWGQKVSGKRCFVGMNFTSVSDQAKQLLGNNSQYAPAIGVLRILDYMTIETVDYKTSHIELTTKSKDKNVLQTLLEVFN</sequence>
<dbReference type="Proteomes" id="UP000285864">
    <property type="component" value="Unassembled WGS sequence"/>
</dbReference>
<dbReference type="PROSITE" id="PS51257">
    <property type="entry name" value="PROKAR_LIPOPROTEIN"/>
    <property type="match status" value="1"/>
</dbReference>
<evidence type="ECO:0000313" key="1">
    <source>
        <dbReference type="EMBL" id="RGR94850.1"/>
    </source>
</evidence>
<name>A0A412GJ59_9BACT</name>
<proteinExistence type="predicted"/>
<accession>A0A412GJ59</accession>
<organism evidence="1 2">
    <name type="scientific">Phocaeicola coprocola</name>
    <dbReference type="NCBI Taxonomy" id="310298"/>
    <lineage>
        <taxon>Bacteria</taxon>
        <taxon>Pseudomonadati</taxon>
        <taxon>Bacteroidota</taxon>
        <taxon>Bacteroidia</taxon>
        <taxon>Bacteroidales</taxon>
        <taxon>Bacteroidaceae</taxon>
        <taxon>Phocaeicola</taxon>
    </lineage>
</organism>
<comment type="caution">
    <text evidence="1">The sequence shown here is derived from an EMBL/GenBank/DDBJ whole genome shotgun (WGS) entry which is preliminary data.</text>
</comment>
<keyword evidence="2" id="KW-1185">Reference proteome</keyword>